<feature type="transmembrane region" description="Helical" evidence="1">
    <location>
        <begin position="28"/>
        <end position="46"/>
    </location>
</feature>
<feature type="domain" description="SPW repeat-containing integral membrane" evidence="2">
    <location>
        <begin position="3"/>
        <end position="91"/>
    </location>
</feature>
<name>A0ABM7WT01_9BACT</name>
<gene>
    <name evidence="3" type="ORF">AMOR_15940</name>
</gene>
<feature type="transmembrane region" description="Helical" evidence="1">
    <location>
        <begin position="53"/>
        <end position="70"/>
    </location>
</feature>
<feature type="transmembrane region" description="Helical" evidence="1">
    <location>
        <begin position="76"/>
        <end position="93"/>
    </location>
</feature>
<reference evidence="4" key="1">
    <citation type="journal article" date="2022" name="Int. J. Syst. Evol. Microbiol.">
        <title>Anaeromyxobacter oryzae sp. nov., Anaeromyxobacter diazotrophicus sp. nov. and Anaeromyxobacter paludicola sp. nov., isolated from paddy soils.</title>
        <authorList>
            <person name="Itoh H."/>
            <person name="Xu Z."/>
            <person name="Mise K."/>
            <person name="Masuda Y."/>
            <person name="Ushijima N."/>
            <person name="Hayakawa C."/>
            <person name="Shiratori Y."/>
            <person name="Senoo K."/>
        </authorList>
    </citation>
    <scope>NUCLEOTIDE SEQUENCE [LARGE SCALE GENOMIC DNA]</scope>
    <source>
        <strain evidence="4">Red232</strain>
    </source>
</reference>
<dbReference type="Proteomes" id="UP001162891">
    <property type="component" value="Chromosome"/>
</dbReference>
<accession>A0ABM7WT01</accession>
<evidence type="ECO:0000313" key="4">
    <source>
        <dbReference type="Proteomes" id="UP001162891"/>
    </source>
</evidence>
<keyword evidence="1" id="KW-1133">Transmembrane helix</keyword>
<evidence type="ECO:0000256" key="1">
    <source>
        <dbReference type="SAM" id="Phobius"/>
    </source>
</evidence>
<keyword evidence="4" id="KW-1185">Reference proteome</keyword>
<keyword evidence="1" id="KW-0812">Transmembrane</keyword>
<keyword evidence="1" id="KW-0472">Membrane</keyword>
<evidence type="ECO:0000313" key="3">
    <source>
        <dbReference type="EMBL" id="BDG02598.1"/>
    </source>
</evidence>
<dbReference type="Pfam" id="PF03779">
    <property type="entry name" value="SPW"/>
    <property type="match status" value="1"/>
</dbReference>
<proteinExistence type="predicted"/>
<dbReference type="InterPro" id="IPR005530">
    <property type="entry name" value="SPW"/>
</dbReference>
<dbReference type="RefSeq" id="WP_248360288.1">
    <property type="nucleotide sequence ID" value="NZ_AP025591.1"/>
</dbReference>
<evidence type="ECO:0000259" key="2">
    <source>
        <dbReference type="Pfam" id="PF03779"/>
    </source>
</evidence>
<protein>
    <recommendedName>
        <fullName evidence="2">SPW repeat-containing integral membrane domain-containing protein</fullName>
    </recommendedName>
</protein>
<dbReference type="EMBL" id="AP025591">
    <property type="protein sequence ID" value="BDG02598.1"/>
    <property type="molecule type" value="Genomic_DNA"/>
</dbReference>
<feature type="transmembrane region" description="Helical" evidence="1">
    <location>
        <begin position="5"/>
        <end position="22"/>
    </location>
</feature>
<organism evidence="3 4">
    <name type="scientific">Anaeromyxobacter oryzae</name>
    <dbReference type="NCBI Taxonomy" id="2918170"/>
    <lineage>
        <taxon>Bacteria</taxon>
        <taxon>Pseudomonadati</taxon>
        <taxon>Myxococcota</taxon>
        <taxon>Myxococcia</taxon>
        <taxon>Myxococcales</taxon>
        <taxon>Cystobacterineae</taxon>
        <taxon>Anaeromyxobacteraceae</taxon>
        <taxon>Anaeromyxobacter</taxon>
    </lineage>
</organism>
<sequence>MAPRWFNVAFGVWFLASAFIAGPGSPEFANHVFLGLAIFLLAFLSMGIPQFRLLTFILGAWALVAPFALHYAASGFAFHDMALGVLVMWAAATDGRTRDRRRRDVATTT</sequence>